<reference evidence="1 2" key="1">
    <citation type="submission" date="2014-11" db="EMBL/GenBank/DDBJ databases">
        <authorList>
            <person name="Zhu J."/>
            <person name="Qi W."/>
            <person name="Song R."/>
        </authorList>
    </citation>
    <scope>NUCLEOTIDE SEQUENCE [LARGE SCALE GENOMIC DNA]</scope>
</reference>
<keyword evidence="2" id="KW-1185">Reference proteome</keyword>
<gene>
    <name evidence="1" type="ORF">Vbra_21788</name>
</gene>
<evidence type="ECO:0000313" key="1">
    <source>
        <dbReference type="EMBL" id="CEM20224.1"/>
    </source>
</evidence>
<organism evidence="1 2">
    <name type="scientific">Vitrella brassicaformis (strain CCMP3155)</name>
    <dbReference type="NCBI Taxonomy" id="1169540"/>
    <lineage>
        <taxon>Eukaryota</taxon>
        <taxon>Sar</taxon>
        <taxon>Alveolata</taxon>
        <taxon>Colpodellida</taxon>
        <taxon>Vitrellaceae</taxon>
        <taxon>Vitrella</taxon>
    </lineage>
</organism>
<dbReference type="InParanoid" id="A0A0G4FYS6"/>
<proteinExistence type="predicted"/>
<dbReference type="Proteomes" id="UP000041254">
    <property type="component" value="Unassembled WGS sequence"/>
</dbReference>
<dbReference type="EMBL" id="CDMY01000521">
    <property type="protein sequence ID" value="CEM20224.1"/>
    <property type="molecule type" value="Genomic_DNA"/>
</dbReference>
<evidence type="ECO:0000313" key="2">
    <source>
        <dbReference type="Proteomes" id="UP000041254"/>
    </source>
</evidence>
<sequence length="232" mass="26678">MQTPKAPEGHMVKQAADAGVGAVSKHRDDLFQMQQHTAGLYGWYHVFREKDRYLDRLQADYWVSRGELCMMKVFRWYIRSALWNTGYCDEDMIDQLEDEDIIRAIADHIEWRDGRLHASIDSKLLTMVECHRAAQEDCQDTRSFADFYIDLFHAIGEPERFDSTKRRNSTKRRKKYNGSLMGLYIPPMGWAYVSTISSLAGSMGIPCVEDETPPDLLPGGFEVLTETLSGRP</sequence>
<dbReference type="PhylomeDB" id="A0A0G4FYS6"/>
<accession>A0A0G4FYS6</accession>
<dbReference type="VEuPathDB" id="CryptoDB:Vbra_21788"/>
<protein>
    <submittedName>
        <fullName evidence="1">Uncharacterized protein</fullName>
    </submittedName>
</protein>
<dbReference type="AlphaFoldDB" id="A0A0G4FYS6"/>
<name>A0A0G4FYS6_VITBC</name>